<name>A0A1I7ZXB0_9BILA</name>
<dbReference type="WBParaSite" id="L893_g30509.t1">
    <property type="protein sequence ID" value="L893_g30509.t1"/>
    <property type="gene ID" value="L893_g30509"/>
</dbReference>
<evidence type="ECO:0000313" key="4">
    <source>
        <dbReference type="WBParaSite" id="L893_g30509.t1"/>
    </source>
</evidence>
<dbReference type="AlphaFoldDB" id="A0A1I7ZXB0"/>
<feature type="region of interest" description="Disordered" evidence="1">
    <location>
        <begin position="269"/>
        <end position="307"/>
    </location>
</feature>
<reference evidence="4" key="1">
    <citation type="submission" date="2016-11" db="UniProtKB">
        <authorList>
            <consortium name="WormBaseParasite"/>
        </authorList>
    </citation>
    <scope>IDENTIFICATION</scope>
</reference>
<keyword evidence="3" id="KW-1185">Reference proteome</keyword>
<evidence type="ECO:0000259" key="2">
    <source>
        <dbReference type="Pfam" id="PF16413"/>
    </source>
</evidence>
<dbReference type="Proteomes" id="UP000095287">
    <property type="component" value="Unplaced"/>
</dbReference>
<evidence type="ECO:0000313" key="3">
    <source>
        <dbReference type="Proteomes" id="UP000095287"/>
    </source>
</evidence>
<protein>
    <submittedName>
        <fullName evidence="4">Mlh1_C domain-containing protein</fullName>
    </submittedName>
</protein>
<feature type="compositionally biased region" description="Acidic residues" evidence="1">
    <location>
        <begin position="271"/>
        <end position="304"/>
    </location>
</feature>
<dbReference type="InterPro" id="IPR032189">
    <property type="entry name" value="Mlh1_C"/>
</dbReference>
<organism evidence="3 4">
    <name type="scientific">Steinernema glaseri</name>
    <dbReference type="NCBI Taxonomy" id="37863"/>
    <lineage>
        <taxon>Eukaryota</taxon>
        <taxon>Metazoa</taxon>
        <taxon>Ecdysozoa</taxon>
        <taxon>Nematoda</taxon>
        <taxon>Chromadorea</taxon>
        <taxon>Rhabditida</taxon>
        <taxon>Tylenchina</taxon>
        <taxon>Panagrolaimomorpha</taxon>
        <taxon>Strongyloidoidea</taxon>
        <taxon>Steinernematidae</taxon>
        <taxon>Steinernema</taxon>
    </lineage>
</organism>
<feature type="domain" description="DNA mismatch repair protein Mlh1 C-terminal" evidence="2">
    <location>
        <begin position="74"/>
        <end position="356"/>
    </location>
</feature>
<proteinExistence type="predicted"/>
<accession>A0A1I7ZXB0</accession>
<dbReference type="Pfam" id="PF16413">
    <property type="entry name" value="Mlh1_C"/>
    <property type="match status" value="1"/>
</dbReference>
<sequence>MFNNSLDSTSSRIYAHHLVRTDAGERNLKEFDTSLDSRDLDVSNVSFSQVETEEHEDEEEEEIEATQSFREVNIDSVKELRAEISEICSSLSDTLREMFKQMSIVGAVDETHAMVQYSTSMYMIDVDVIAKEFFYQSVIFSLGNLGSFKLKNEDAEPISIIYLMQLAPEEIRPSEDDSLDAAKYLLSQSEMLWDYFSIDIKSEEDGTIVISSLPSIIGGFLPALEGLPDFLLSLLMRVDWSEEKPCIEGIARCLADFFTSTISIVKRLDEKDEEEEEKGEEDEEMREIPDDDDDESDEPEEDVEQQDRPWKRLICNYLLPACKAKLIPPESFKDEEAGVITRVVDLHDLYKVFERC</sequence>
<evidence type="ECO:0000256" key="1">
    <source>
        <dbReference type="SAM" id="MobiDB-lite"/>
    </source>
</evidence>